<dbReference type="AlphaFoldDB" id="A0A8J4DPE6"/>
<evidence type="ECO:0000256" key="4">
    <source>
        <dbReference type="SAM" id="MobiDB-lite"/>
    </source>
</evidence>
<evidence type="ECO:0000259" key="6">
    <source>
        <dbReference type="Pfam" id="PF08386"/>
    </source>
</evidence>
<evidence type="ECO:0000256" key="3">
    <source>
        <dbReference type="ARBA" id="ARBA00022801"/>
    </source>
</evidence>
<feature type="region of interest" description="Disordered" evidence="4">
    <location>
        <begin position="463"/>
        <end position="506"/>
    </location>
</feature>
<dbReference type="RefSeq" id="WP_203898360.1">
    <property type="nucleotide sequence ID" value="NZ_BOPF01000004.1"/>
</dbReference>
<comment type="similarity">
    <text evidence="1">Belongs to the peptidase S33 family.</text>
</comment>
<proteinExistence type="inferred from homology"/>
<organism evidence="7 8">
    <name type="scientific">Virgisporangium aliadipatigenens</name>
    <dbReference type="NCBI Taxonomy" id="741659"/>
    <lineage>
        <taxon>Bacteria</taxon>
        <taxon>Bacillati</taxon>
        <taxon>Actinomycetota</taxon>
        <taxon>Actinomycetes</taxon>
        <taxon>Micromonosporales</taxon>
        <taxon>Micromonosporaceae</taxon>
        <taxon>Virgisporangium</taxon>
    </lineage>
</organism>
<keyword evidence="3" id="KW-0378">Hydrolase</keyword>
<evidence type="ECO:0000313" key="7">
    <source>
        <dbReference type="EMBL" id="GIJ44831.1"/>
    </source>
</evidence>
<dbReference type="EMBL" id="BOPF01000004">
    <property type="protein sequence ID" value="GIJ44831.1"/>
    <property type="molecule type" value="Genomic_DNA"/>
</dbReference>
<feature type="domain" description="Peptidase S33 tripeptidyl aminopeptidase-like C-terminal" evidence="6">
    <location>
        <begin position="359"/>
        <end position="462"/>
    </location>
</feature>
<evidence type="ECO:0000256" key="2">
    <source>
        <dbReference type="ARBA" id="ARBA00022729"/>
    </source>
</evidence>
<protein>
    <submittedName>
        <fullName evidence="7">Peptidase</fullName>
    </submittedName>
</protein>
<keyword evidence="2" id="KW-0732">Signal</keyword>
<feature type="domain" description="AB hydrolase-1" evidence="5">
    <location>
        <begin position="54"/>
        <end position="185"/>
    </location>
</feature>
<dbReference type="GO" id="GO:0016787">
    <property type="term" value="F:hydrolase activity"/>
    <property type="evidence" value="ECO:0007669"/>
    <property type="project" value="UniProtKB-KW"/>
</dbReference>
<dbReference type="InterPro" id="IPR029058">
    <property type="entry name" value="AB_hydrolase_fold"/>
</dbReference>
<dbReference type="SUPFAM" id="SSF53474">
    <property type="entry name" value="alpha/beta-Hydrolases"/>
    <property type="match status" value="1"/>
</dbReference>
<gene>
    <name evidence="7" type="ORF">Val02_17170</name>
</gene>
<name>A0A8J4DPE6_9ACTN</name>
<keyword evidence="8" id="KW-1185">Reference proteome</keyword>
<dbReference type="PANTHER" id="PTHR43248">
    <property type="entry name" value="2-SUCCINYL-6-HYDROXY-2,4-CYCLOHEXADIENE-1-CARBOXYLATE SYNTHASE"/>
    <property type="match status" value="1"/>
</dbReference>
<dbReference type="Gene3D" id="3.40.50.1820">
    <property type="entry name" value="alpha/beta hydrolase"/>
    <property type="match status" value="1"/>
</dbReference>
<evidence type="ECO:0000259" key="5">
    <source>
        <dbReference type="Pfam" id="PF00561"/>
    </source>
</evidence>
<dbReference type="InterPro" id="IPR000073">
    <property type="entry name" value="AB_hydrolase_1"/>
</dbReference>
<evidence type="ECO:0000313" key="8">
    <source>
        <dbReference type="Proteomes" id="UP000619260"/>
    </source>
</evidence>
<dbReference type="Pfam" id="PF00561">
    <property type="entry name" value="Abhydrolase_1"/>
    <property type="match status" value="1"/>
</dbReference>
<dbReference type="PANTHER" id="PTHR43248:SF29">
    <property type="entry name" value="TRIPEPTIDYL AMINOPEPTIDASE"/>
    <property type="match status" value="1"/>
</dbReference>
<dbReference type="Proteomes" id="UP000619260">
    <property type="component" value="Unassembled WGS sequence"/>
</dbReference>
<evidence type="ECO:0000256" key="1">
    <source>
        <dbReference type="ARBA" id="ARBA00010088"/>
    </source>
</evidence>
<comment type="caution">
    <text evidence="7">The sequence shown here is derived from an EMBL/GenBank/DDBJ whole genome shotgun (WGS) entry which is preliminary data.</text>
</comment>
<accession>A0A8J4DPE6</accession>
<dbReference type="Pfam" id="PF08386">
    <property type="entry name" value="Abhydrolase_4"/>
    <property type="match status" value="1"/>
</dbReference>
<sequence length="506" mass="54004">MALPLDYDQPRAATVDVAVLRVKAKDQKRRIGSLFVNPGGPSLPATDFALEMSESLSAEVRDRFDIVGFDPRGVGASTKVQCFPSAEQQAEVLDGLLATVFPVGPVEEKATVQGAKAYGKACSTTGKPLAGAMSTAEVARDMEVLRRAVGDPKLNYLGRSYGSVLGQFYANMFPERFRIMALEGVLDPQAWVGSNTDQSLRERLRAGEATHRSLSELLTRCAQVGGTHCALAARNPAKRFDTTANRLRAGPLELAGKNGTRTFTYAEFINMIIDALLAEDVSDTTSLVADVETAVAGGSAEALLRRLESAETAAGDEGAEVEYDHGFDAFSSVLCTDALHLKDAEAYAASAKRAERTAPHFGLLWAWNEPHCARSTWTVRDADAYTGPFDRRTAAPVLFVGSKFDPLTNFDGVVAASRRLPNSGLLSTNQWSHAAYGTGQCVTTAVDRYLLTGKLPPKGKVCADGPQPFTEPLAATGTSAGERGATGPATSDPRRKSLLPRVMRAG</sequence>
<reference evidence="7" key="1">
    <citation type="submission" date="2021-01" db="EMBL/GenBank/DDBJ databases">
        <title>Whole genome shotgun sequence of Virgisporangium aliadipatigenens NBRC 105644.</title>
        <authorList>
            <person name="Komaki H."/>
            <person name="Tamura T."/>
        </authorList>
    </citation>
    <scope>NUCLEOTIDE SEQUENCE</scope>
    <source>
        <strain evidence="7">NBRC 105644</strain>
    </source>
</reference>
<dbReference type="InterPro" id="IPR013595">
    <property type="entry name" value="Pept_S33_TAP-like_C"/>
</dbReference>
<dbReference type="InterPro" id="IPR051601">
    <property type="entry name" value="Serine_prot/Carboxylest_S33"/>
</dbReference>